<proteinExistence type="predicted"/>
<dbReference type="OrthoDB" id="2887740at2"/>
<dbReference type="AlphaFoldDB" id="A0A0P6WHS0"/>
<protein>
    <submittedName>
        <fullName evidence="2">Uncharacterized protein</fullName>
    </submittedName>
</protein>
<keyword evidence="1" id="KW-1133">Transmembrane helix</keyword>
<keyword evidence="1" id="KW-0472">Membrane</keyword>
<dbReference type="Proteomes" id="UP000050398">
    <property type="component" value="Unassembled WGS sequence"/>
</dbReference>
<gene>
    <name evidence="2" type="ORF">AM506_04545</name>
</gene>
<feature type="transmembrane region" description="Helical" evidence="1">
    <location>
        <begin position="37"/>
        <end position="53"/>
    </location>
</feature>
<accession>A0A0P6WHS0</accession>
<comment type="caution">
    <text evidence="2">The sequence shown here is derived from an EMBL/GenBank/DDBJ whole genome shotgun (WGS) entry which is preliminary data.</text>
</comment>
<sequence>MTTFKELTSSFLLIISWFLFAISTYLLYWTIIMPEYVIMPFLLFVAADLLCFYSSRKLDGRGKADT</sequence>
<evidence type="ECO:0000256" key="1">
    <source>
        <dbReference type="SAM" id="Phobius"/>
    </source>
</evidence>
<organism evidence="2 3">
    <name type="scientific">Rossellomorea vietnamensis</name>
    <dbReference type="NCBI Taxonomy" id="218284"/>
    <lineage>
        <taxon>Bacteria</taxon>
        <taxon>Bacillati</taxon>
        <taxon>Bacillota</taxon>
        <taxon>Bacilli</taxon>
        <taxon>Bacillales</taxon>
        <taxon>Bacillaceae</taxon>
        <taxon>Rossellomorea</taxon>
    </lineage>
</organism>
<evidence type="ECO:0000313" key="3">
    <source>
        <dbReference type="Proteomes" id="UP000050398"/>
    </source>
</evidence>
<keyword evidence="1" id="KW-0812">Transmembrane</keyword>
<feature type="transmembrane region" description="Helical" evidence="1">
    <location>
        <begin position="12"/>
        <end position="31"/>
    </location>
</feature>
<evidence type="ECO:0000313" key="2">
    <source>
        <dbReference type="EMBL" id="KPL60998.1"/>
    </source>
</evidence>
<dbReference type="PATRIC" id="fig|218284.4.peg.956"/>
<dbReference type="EMBL" id="LIXZ01000002">
    <property type="protein sequence ID" value="KPL60998.1"/>
    <property type="molecule type" value="Genomic_DNA"/>
</dbReference>
<dbReference type="RefSeq" id="WP_060671242.1">
    <property type="nucleotide sequence ID" value="NZ_JBCNGU010000003.1"/>
</dbReference>
<reference evidence="2 3" key="1">
    <citation type="submission" date="2015-08" db="EMBL/GenBank/DDBJ databases">
        <title>Draft Genome Sequence of Bacillus vietnamensis UCD-SED5.</title>
        <authorList>
            <person name="Lee R.D."/>
            <person name="Jospin G."/>
            <person name="Lang J.M."/>
            <person name="Coil D.A."/>
            <person name="Eisen J.A."/>
        </authorList>
    </citation>
    <scope>NUCLEOTIDE SEQUENCE [LARGE SCALE GENOMIC DNA]</scope>
    <source>
        <strain evidence="2 3">UCD-SED5</strain>
    </source>
</reference>
<name>A0A0P6WHS0_9BACI</name>